<dbReference type="InterPro" id="IPR029753">
    <property type="entry name" value="D-isomer_DH_CS"/>
</dbReference>
<name>F0RY52_SPHGB</name>
<keyword evidence="3" id="KW-0520">NAD</keyword>
<evidence type="ECO:0000259" key="5">
    <source>
        <dbReference type="Pfam" id="PF00389"/>
    </source>
</evidence>
<keyword evidence="2 4" id="KW-0560">Oxidoreductase</keyword>
<evidence type="ECO:0000313" key="8">
    <source>
        <dbReference type="Proteomes" id="UP000008466"/>
    </source>
</evidence>
<dbReference type="InterPro" id="IPR006140">
    <property type="entry name" value="D-isomer_DH_NAD-bd"/>
</dbReference>
<evidence type="ECO:0000256" key="2">
    <source>
        <dbReference type="ARBA" id="ARBA00023002"/>
    </source>
</evidence>
<dbReference type="EMBL" id="CP002541">
    <property type="protein sequence ID" value="ADY12551.1"/>
    <property type="molecule type" value="Genomic_DNA"/>
</dbReference>
<dbReference type="EC" id="1.1.1.95" evidence="7"/>
<evidence type="ECO:0000259" key="6">
    <source>
        <dbReference type="Pfam" id="PF02826"/>
    </source>
</evidence>
<dbReference type="OrthoDB" id="9805416at2"/>
<dbReference type="InterPro" id="IPR006139">
    <property type="entry name" value="D-isomer_2_OHA_DH_cat_dom"/>
</dbReference>
<dbReference type="PANTHER" id="PTHR42789:SF1">
    <property type="entry name" value="D-ISOMER SPECIFIC 2-HYDROXYACID DEHYDROGENASE FAMILY PROTEIN (AFU_ORTHOLOGUE AFUA_6G10090)"/>
    <property type="match status" value="1"/>
</dbReference>
<evidence type="ECO:0000256" key="4">
    <source>
        <dbReference type="RuleBase" id="RU003719"/>
    </source>
</evidence>
<dbReference type="InterPro" id="IPR050857">
    <property type="entry name" value="D-2-hydroxyacid_DH"/>
</dbReference>
<feature type="domain" description="D-isomer specific 2-hydroxyacid dehydrogenase catalytic" evidence="5">
    <location>
        <begin position="4"/>
        <end position="314"/>
    </location>
</feature>
<proteinExistence type="inferred from homology"/>
<gene>
    <name evidence="7" type="ordered locus">SpiBuddy_0724</name>
</gene>
<keyword evidence="8" id="KW-1185">Reference proteome</keyword>
<dbReference type="SUPFAM" id="SSF52283">
    <property type="entry name" value="Formate/glycerate dehydrogenase catalytic domain-like"/>
    <property type="match status" value="1"/>
</dbReference>
<dbReference type="Pfam" id="PF02826">
    <property type="entry name" value="2-Hacid_dh_C"/>
    <property type="match status" value="1"/>
</dbReference>
<dbReference type="STRING" id="158189.SpiBuddy_0724"/>
<protein>
    <submittedName>
        <fullName evidence="7">Phosphoglycerate dehydrogenase</fullName>
        <ecNumber evidence="7">1.1.1.95</ecNumber>
    </submittedName>
</protein>
<organism evidence="7 8">
    <name type="scientific">Sphaerochaeta globosa (strain ATCC BAA-1886 / DSM 22777 / Buddy)</name>
    <name type="common">Spirochaeta sp. (strain Buddy)</name>
    <dbReference type="NCBI Taxonomy" id="158189"/>
    <lineage>
        <taxon>Bacteria</taxon>
        <taxon>Pseudomonadati</taxon>
        <taxon>Spirochaetota</taxon>
        <taxon>Spirochaetia</taxon>
        <taxon>Spirochaetales</taxon>
        <taxon>Sphaerochaetaceae</taxon>
        <taxon>Sphaerochaeta</taxon>
    </lineage>
</organism>
<comment type="similarity">
    <text evidence="1 4">Belongs to the D-isomer specific 2-hydroxyacid dehydrogenase family.</text>
</comment>
<reference evidence="8" key="1">
    <citation type="submission" date="2011-02" db="EMBL/GenBank/DDBJ databases">
        <title>Complete sequence of Spirochaeta sp. Buddy.</title>
        <authorList>
            <person name="Lucas S."/>
            <person name="Copeland A."/>
            <person name="Lapidus A."/>
            <person name="Cheng J.-F."/>
            <person name="Goodwin L."/>
            <person name="Pitluck S."/>
            <person name="Zeytun A."/>
            <person name="Detter J.C."/>
            <person name="Han C."/>
            <person name="Tapia R."/>
            <person name="Land M."/>
            <person name="Hauser L."/>
            <person name="Kyrpides N."/>
            <person name="Ivanova N."/>
            <person name="Mikhailova N."/>
            <person name="Pagani I."/>
            <person name="Ritalahti K.M."/>
            <person name="Loeffler F.E."/>
            <person name="Woyke T."/>
        </authorList>
    </citation>
    <scope>NUCLEOTIDE SEQUENCE [LARGE SCALE GENOMIC DNA]</scope>
    <source>
        <strain evidence="8">ATCC BAA-1886 / DSM 22777 / Buddy</strain>
    </source>
</reference>
<feature type="domain" description="D-isomer specific 2-hydroxyacid dehydrogenase NAD-binding" evidence="6">
    <location>
        <begin position="106"/>
        <end position="282"/>
    </location>
</feature>
<dbReference type="KEGG" id="sbu:SpiBuddy_0724"/>
<dbReference type="eggNOG" id="COG0111">
    <property type="taxonomic scope" value="Bacteria"/>
</dbReference>
<dbReference type="GO" id="GO:0051287">
    <property type="term" value="F:NAD binding"/>
    <property type="evidence" value="ECO:0007669"/>
    <property type="project" value="InterPro"/>
</dbReference>
<dbReference type="PROSITE" id="PS00671">
    <property type="entry name" value="D_2_HYDROXYACID_DH_3"/>
    <property type="match status" value="1"/>
</dbReference>
<dbReference type="RefSeq" id="WP_013606404.1">
    <property type="nucleotide sequence ID" value="NC_015152.1"/>
</dbReference>
<dbReference type="HOGENOM" id="CLU_019796_1_3_12"/>
<dbReference type="PANTHER" id="PTHR42789">
    <property type="entry name" value="D-ISOMER SPECIFIC 2-HYDROXYACID DEHYDROGENASE FAMILY PROTEIN (AFU_ORTHOLOGUE AFUA_6G10090)"/>
    <property type="match status" value="1"/>
</dbReference>
<sequence>MKTVLIPEDIAEVGKAYLRERGYAIRMGRGTDKASLIADIADVDAVLFRNEAYDRDVLDAAKNVKVMARHGVGVDKVDLAYAQELGIWVTNGATSNSNSVAEMTIGFIIALGRNLLESNKAAHAADYGFRNRKAGMDLEGKTLALLGYGKIGKLVAHKAYYGLGMKVCAYDPLMDQLDKPDYVQKLEHFDDAFRIGDYVSAHYPASEQNNKTITIKQFGLMKTSAYFMNLARGELLVEADLLEALNCGLIAGAALDVMDDEPPKAYNPLLGLESLLLTPHNAALTSDAKIRMALFAAQGIDEVLTGKVPSWPVNKPPVSRAHMEAL</sequence>
<dbReference type="Pfam" id="PF00389">
    <property type="entry name" value="2-Hacid_dh"/>
    <property type="match status" value="1"/>
</dbReference>
<evidence type="ECO:0000313" key="7">
    <source>
        <dbReference type="EMBL" id="ADY12551.1"/>
    </source>
</evidence>
<dbReference type="InterPro" id="IPR036291">
    <property type="entry name" value="NAD(P)-bd_dom_sf"/>
</dbReference>
<dbReference type="SUPFAM" id="SSF51735">
    <property type="entry name" value="NAD(P)-binding Rossmann-fold domains"/>
    <property type="match status" value="1"/>
</dbReference>
<dbReference type="Gene3D" id="3.40.50.720">
    <property type="entry name" value="NAD(P)-binding Rossmann-like Domain"/>
    <property type="match status" value="2"/>
</dbReference>
<evidence type="ECO:0000256" key="1">
    <source>
        <dbReference type="ARBA" id="ARBA00005854"/>
    </source>
</evidence>
<evidence type="ECO:0000256" key="3">
    <source>
        <dbReference type="ARBA" id="ARBA00023027"/>
    </source>
</evidence>
<dbReference type="Proteomes" id="UP000008466">
    <property type="component" value="Chromosome"/>
</dbReference>
<dbReference type="AlphaFoldDB" id="F0RY52"/>
<dbReference type="GO" id="GO:0004617">
    <property type="term" value="F:phosphoglycerate dehydrogenase activity"/>
    <property type="evidence" value="ECO:0007669"/>
    <property type="project" value="UniProtKB-EC"/>
</dbReference>
<accession>F0RY52</accession>